<evidence type="ECO:0000313" key="2">
    <source>
        <dbReference type="Proteomes" id="UP001150581"/>
    </source>
</evidence>
<sequence length="234" mass="26731">MGQYWRLVCLDKRQATGSYGKLGEFIFDGSSPRYIASMLTRGIYYIPDKPLSARPISEHTTNVASVIESLPDIVLDTIMLHLPVVDIWCFALTCYRTLEIGRRNLARYFNFKEGNRVWAGCRIICVGDYIEDYPPGVLTASEEAELSEKNLFRLADDFGGDCSYEDPMSNFCERVLFSGHYGLAQELLPKYKVMSQQDKSYILRNLTTKEYVRAEAFHDTLAKFNIGDLILSRI</sequence>
<gene>
    <name evidence="1" type="ORF">LPJ66_011618</name>
</gene>
<dbReference type="EMBL" id="JANBPG010003656">
    <property type="protein sequence ID" value="KAJ1879805.1"/>
    <property type="molecule type" value="Genomic_DNA"/>
</dbReference>
<proteinExistence type="predicted"/>
<keyword evidence="2" id="KW-1185">Reference proteome</keyword>
<protein>
    <submittedName>
        <fullName evidence="1">Uncharacterized protein</fullName>
    </submittedName>
</protein>
<organism evidence="1 2">
    <name type="scientific">Kickxella alabastrina</name>
    <dbReference type="NCBI Taxonomy" id="61397"/>
    <lineage>
        <taxon>Eukaryota</taxon>
        <taxon>Fungi</taxon>
        <taxon>Fungi incertae sedis</taxon>
        <taxon>Zoopagomycota</taxon>
        <taxon>Kickxellomycotina</taxon>
        <taxon>Kickxellomycetes</taxon>
        <taxon>Kickxellales</taxon>
        <taxon>Kickxellaceae</taxon>
        <taxon>Kickxella</taxon>
    </lineage>
</organism>
<reference evidence="1" key="1">
    <citation type="submission" date="2022-07" db="EMBL/GenBank/DDBJ databases">
        <title>Phylogenomic reconstructions and comparative analyses of Kickxellomycotina fungi.</title>
        <authorList>
            <person name="Reynolds N.K."/>
            <person name="Stajich J.E."/>
            <person name="Barry K."/>
            <person name="Grigoriev I.V."/>
            <person name="Crous P."/>
            <person name="Smith M.E."/>
        </authorList>
    </citation>
    <scope>NUCLEOTIDE SEQUENCE</scope>
    <source>
        <strain evidence="1">Benny 63K</strain>
    </source>
</reference>
<comment type="caution">
    <text evidence="1">The sequence shown here is derived from an EMBL/GenBank/DDBJ whole genome shotgun (WGS) entry which is preliminary data.</text>
</comment>
<accession>A0ACC1HXJ6</accession>
<feature type="non-terminal residue" evidence="1">
    <location>
        <position position="234"/>
    </location>
</feature>
<evidence type="ECO:0000313" key="1">
    <source>
        <dbReference type="EMBL" id="KAJ1879805.1"/>
    </source>
</evidence>
<dbReference type="Proteomes" id="UP001150581">
    <property type="component" value="Unassembled WGS sequence"/>
</dbReference>
<name>A0ACC1HXJ6_9FUNG</name>